<feature type="domain" description="HTH cro/C1-type" evidence="1">
    <location>
        <begin position="9"/>
        <end position="64"/>
    </location>
</feature>
<accession>A0ABS4NIF1</accession>
<dbReference type="Pfam" id="PF01381">
    <property type="entry name" value="HTH_3"/>
    <property type="match status" value="1"/>
</dbReference>
<protein>
    <submittedName>
        <fullName evidence="2">Transcriptional regulator with XRE-family HTH domain</fullName>
    </submittedName>
</protein>
<comment type="caution">
    <text evidence="2">The sequence shown here is derived from an EMBL/GenBank/DDBJ whole genome shotgun (WGS) entry which is preliminary data.</text>
</comment>
<dbReference type="RefSeq" id="WP_209454549.1">
    <property type="nucleotide sequence ID" value="NZ_JAGGLT010000029.1"/>
</dbReference>
<evidence type="ECO:0000313" key="2">
    <source>
        <dbReference type="EMBL" id="MBP2072847.1"/>
    </source>
</evidence>
<name>A0ABS4NIF1_9THEO</name>
<reference evidence="2" key="1">
    <citation type="submission" date="2021-03" db="EMBL/GenBank/DDBJ databases">
        <title>Genomic Encyclopedia of Type Strains, Phase IV (KMG-IV): sequencing the most valuable type-strain genomes for metagenomic binning, comparative biology and taxonomic classification.</title>
        <authorList>
            <person name="Goeker M."/>
        </authorList>
    </citation>
    <scope>NUCLEOTIDE SEQUENCE</scope>
    <source>
        <strain evidence="2">DSM 101588</strain>
    </source>
</reference>
<dbReference type="EMBL" id="JAGGLT010000029">
    <property type="protein sequence ID" value="MBP2072847.1"/>
    <property type="molecule type" value="Genomic_DNA"/>
</dbReference>
<keyword evidence="3" id="KW-1185">Reference proteome</keyword>
<evidence type="ECO:0000313" key="3">
    <source>
        <dbReference type="Proteomes" id="UP001166402"/>
    </source>
</evidence>
<evidence type="ECO:0000259" key="1">
    <source>
        <dbReference type="PROSITE" id="PS50943"/>
    </source>
</evidence>
<sequence>MINNINNVINEILIKYNLTQKQLSQKVYMSQRQLIRIKKGESRPGNKFITGLKNAFPEIDLNELIENIK</sequence>
<dbReference type="PROSITE" id="PS50943">
    <property type="entry name" value="HTH_CROC1"/>
    <property type="match status" value="1"/>
</dbReference>
<dbReference type="Gene3D" id="1.10.260.40">
    <property type="entry name" value="lambda repressor-like DNA-binding domains"/>
    <property type="match status" value="1"/>
</dbReference>
<organism evidence="2 3">
    <name type="scientific">Thermoanaerobacterium butyriciformans</name>
    <dbReference type="NCBI Taxonomy" id="1702242"/>
    <lineage>
        <taxon>Bacteria</taxon>
        <taxon>Bacillati</taxon>
        <taxon>Bacillota</taxon>
        <taxon>Clostridia</taxon>
        <taxon>Thermoanaerobacterales</taxon>
        <taxon>Thermoanaerobacteraceae</taxon>
        <taxon>Thermoanaerobacterium</taxon>
    </lineage>
</organism>
<gene>
    <name evidence="2" type="ORF">J2Z80_002391</name>
</gene>
<dbReference type="InterPro" id="IPR001387">
    <property type="entry name" value="Cro/C1-type_HTH"/>
</dbReference>
<dbReference type="InterPro" id="IPR010982">
    <property type="entry name" value="Lambda_DNA-bd_dom_sf"/>
</dbReference>
<dbReference type="SUPFAM" id="SSF47413">
    <property type="entry name" value="lambda repressor-like DNA-binding domains"/>
    <property type="match status" value="1"/>
</dbReference>
<dbReference type="Proteomes" id="UP001166402">
    <property type="component" value="Unassembled WGS sequence"/>
</dbReference>
<proteinExistence type="predicted"/>
<dbReference type="CDD" id="cd00093">
    <property type="entry name" value="HTH_XRE"/>
    <property type="match status" value="1"/>
</dbReference>